<dbReference type="Gene3D" id="1.10.1040.10">
    <property type="entry name" value="N-(1-d-carboxylethyl)-l-norvaline Dehydrogenase, domain 2"/>
    <property type="match status" value="2"/>
</dbReference>
<dbReference type="PANTHER" id="PTHR48075:SF5">
    <property type="entry name" value="3-HYDROXYBUTYRYL-COA DEHYDROGENASE"/>
    <property type="match status" value="1"/>
</dbReference>
<feature type="domain" description="3-hydroxybutyryl-CoA dehydrogenase reduced Rossmann-fold" evidence="4">
    <location>
        <begin position="353"/>
        <end position="420"/>
    </location>
</feature>
<evidence type="ECO:0000313" key="6">
    <source>
        <dbReference type="Proteomes" id="UP001056873"/>
    </source>
</evidence>
<accession>A0ABY5CZ47</accession>
<evidence type="ECO:0000259" key="3">
    <source>
        <dbReference type="Pfam" id="PF02737"/>
    </source>
</evidence>
<dbReference type="Pfam" id="PF18321">
    <property type="entry name" value="3HCDH_RFF"/>
    <property type="match status" value="1"/>
</dbReference>
<dbReference type="Pfam" id="PF02737">
    <property type="entry name" value="3HCDH_N"/>
    <property type="match status" value="1"/>
</dbReference>
<dbReference type="SUPFAM" id="SSF51735">
    <property type="entry name" value="NAD(P)-binding Rossmann-fold domains"/>
    <property type="match status" value="1"/>
</dbReference>
<dbReference type="SUPFAM" id="SSF48179">
    <property type="entry name" value="6-phosphogluconate dehydrogenase C-terminal domain-like"/>
    <property type="match status" value="2"/>
</dbReference>
<evidence type="ECO:0000259" key="4">
    <source>
        <dbReference type="Pfam" id="PF18321"/>
    </source>
</evidence>
<reference evidence="5" key="1">
    <citation type="journal article" date="2022" name="BMC Genomics">
        <title>Genome sequence of the entomopathogenic Serratia entomophila isolate 626 and characterisation of the species specific itaconate degradation pathway.</title>
        <authorList>
            <person name="Vaughan A.L."/>
            <person name="Altermann E."/>
            <person name="Glare T.R."/>
            <person name="Hurst M.R.H."/>
        </authorList>
    </citation>
    <scope>NUCLEOTIDE SEQUENCE</scope>
    <source>
        <strain evidence="5">626</strain>
    </source>
</reference>
<dbReference type="InterPro" id="IPR006176">
    <property type="entry name" value="3-OHacyl-CoA_DH_NAD-bd"/>
</dbReference>
<evidence type="ECO:0000256" key="1">
    <source>
        <dbReference type="ARBA" id="ARBA00023002"/>
    </source>
</evidence>
<protein>
    <submittedName>
        <fullName evidence="5">3-hydroxybutyryl-CoA dehydrogenase</fullName>
    </submittedName>
</protein>
<feature type="domain" description="3-hydroxyacyl-CoA dehydrogenase NAD binding" evidence="3">
    <location>
        <begin position="11"/>
        <end position="188"/>
    </location>
</feature>
<dbReference type="RefSeq" id="WP_252961719.1">
    <property type="nucleotide sequence ID" value="NZ_CAMIPH010000004.1"/>
</dbReference>
<sequence length="509" mass="55739">MAENNSVIHSAAVIGAGTMGRGIAYLLAQSGIRTVLYNRNGNNLNQAREYILQDLDKRVAQGKISPQKKGEVLANLIFSAEFDAIADSDLVIESIAEQEQTKLEILAAISAGVKAETIIATNTSSLSLNKLATAVAHGERFIGLHFFNPAPLMKLIEIIPAYFTSQSAIQRCQRLVEAIGKQFVVCKATPGFIVNRMARPFYLEGFRLLEENVAQAAQIDSALKAGGRFRMGPLELTDFIGQDINYQVSRQIWQDMQYDPRYTPGHLQRSLVDAGLLGKKNGRSFFTAATAAHTPPAAVEAFPDVLRFHGSHPLFALLQRSAQAVRPALRWEHQPEQPGLGAFIQVDEAFIIKVTDGRTANQLADHSALDVFVVDAALDYADTPYLVAAHNQHARQANKSLFLNLLHSLIPQVEFIKDSPALIVARVIGSLINESVIMVESGVCRREDIDIAAVAGVNYANGIFDWLALLGQKNVKTLLDNMAQLLHSARYYPHYSLLNVPRPALATAP</sequence>
<keyword evidence="6" id="KW-1185">Reference proteome</keyword>
<dbReference type="EMBL" id="CP074347">
    <property type="protein sequence ID" value="USV02612.1"/>
    <property type="molecule type" value="Genomic_DNA"/>
</dbReference>
<proteinExistence type="predicted"/>
<dbReference type="InterPro" id="IPR041040">
    <property type="entry name" value="3HCDH_RFF"/>
</dbReference>
<organism evidence="5 6">
    <name type="scientific">Serratia entomophila</name>
    <dbReference type="NCBI Taxonomy" id="42906"/>
    <lineage>
        <taxon>Bacteria</taxon>
        <taxon>Pseudomonadati</taxon>
        <taxon>Pseudomonadota</taxon>
        <taxon>Gammaproteobacteria</taxon>
        <taxon>Enterobacterales</taxon>
        <taxon>Yersiniaceae</taxon>
        <taxon>Serratia</taxon>
    </lineage>
</organism>
<feature type="domain" description="3-hydroxyacyl-CoA dehydrogenase C-terminal" evidence="2">
    <location>
        <begin position="191"/>
        <end position="287"/>
    </location>
</feature>
<dbReference type="InterPro" id="IPR008927">
    <property type="entry name" value="6-PGluconate_DH-like_C_sf"/>
</dbReference>
<dbReference type="InterPro" id="IPR006108">
    <property type="entry name" value="3HC_DH_C"/>
</dbReference>
<dbReference type="Proteomes" id="UP001056873">
    <property type="component" value="Chromosome"/>
</dbReference>
<feature type="domain" description="3-hydroxyacyl-CoA dehydrogenase C-terminal" evidence="2">
    <location>
        <begin position="423"/>
        <end position="493"/>
    </location>
</feature>
<keyword evidence="1" id="KW-0560">Oxidoreductase</keyword>
<gene>
    <name evidence="5" type="ORF">KFQ06_08920</name>
</gene>
<dbReference type="InterPro" id="IPR036291">
    <property type="entry name" value="NAD(P)-bd_dom_sf"/>
</dbReference>
<evidence type="ECO:0000259" key="2">
    <source>
        <dbReference type="Pfam" id="PF00725"/>
    </source>
</evidence>
<name>A0ABY5CZ47_9GAMM</name>
<dbReference type="PANTHER" id="PTHR48075">
    <property type="entry name" value="3-HYDROXYACYL-COA DEHYDROGENASE FAMILY PROTEIN"/>
    <property type="match status" value="1"/>
</dbReference>
<dbReference type="InterPro" id="IPR013328">
    <property type="entry name" value="6PGD_dom2"/>
</dbReference>
<evidence type="ECO:0000313" key="5">
    <source>
        <dbReference type="EMBL" id="USV02612.1"/>
    </source>
</evidence>
<dbReference type="Pfam" id="PF00725">
    <property type="entry name" value="3HCDH"/>
    <property type="match status" value="2"/>
</dbReference>
<dbReference type="Gene3D" id="3.40.50.720">
    <property type="entry name" value="NAD(P)-binding Rossmann-like Domain"/>
    <property type="match status" value="1"/>
</dbReference>